<dbReference type="GO" id="GO:0006457">
    <property type="term" value="P:protein folding"/>
    <property type="evidence" value="ECO:0007669"/>
    <property type="project" value="TreeGrafter"/>
</dbReference>
<dbReference type="PANTHER" id="PTHR45672">
    <property type="entry name" value="PROTEIN DISULFIDE-ISOMERASE C17H9.14C-RELATED"/>
    <property type="match status" value="1"/>
</dbReference>
<dbReference type="Proteomes" id="UP000195557">
    <property type="component" value="Unassembled WGS sequence"/>
</dbReference>
<keyword evidence="1" id="KW-0472">Membrane</keyword>
<proteinExistence type="predicted"/>
<evidence type="ECO:0000259" key="2">
    <source>
        <dbReference type="PROSITE" id="PS51352"/>
    </source>
</evidence>
<feature type="transmembrane region" description="Helical" evidence="1">
    <location>
        <begin position="215"/>
        <end position="239"/>
    </location>
</feature>
<dbReference type="GO" id="GO:0005783">
    <property type="term" value="C:endoplasmic reticulum"/>
    <property type="evidence" value="ECO:0007669"/>
    <property type="project" value="TreeGrafter"/>
</dbReference>
<feature type="domain" description="Thioredoxin" evidence="2">
    <location>
        <begin position="49"/>
        <end position="163"/>
    </location>
</feature>
<protein>
    <submittedName>
        <fullName evidence="3">Thioredoxin-like protein</fullName>
    </submittedName>
</protein>
<dbReference type="AlphaFoldDB" id="A0A1Y5IM28"/>
<dbReference type="PANTHER" id="PTHR45672:SF11">
    <property type="entry name" value="PROTEIN DISULFIDE-ISOMERASE C17H9.14C"/>
    <property type="match status" value="1"/>
</dbReference>
<dbReference type="Pfam" id="PF00085">
    <property type="entry name" value="Thioredoxin"/>
    <property type="match status" value="1"/>
</dbReference>
<dbReference type="PROSITE" id="PS51352">
    <property type="entry name" value="THIOREDOXIN_2"/>
    <property type="match status" value="1"/>
</dbReference>
<dbReference type="PRINTS" id="PR00421">
    <property type="entry name" value="THIOREDOXIN"/>
</dbReference>
<dbReference type="InterPro" id="IPR013766">
    <property type="entry name" value="Thioredoxin_domain"/>
</dbReference>
<evidence type="ECO:0000256" key="1">
    <source>
        <dbReference type="SAM" id="Phobius"/>
    </source>
</evidence>
<dbReference type="GO" id="GO:0003756">
    <property type="term" value="F:protein disulfide isomerase activity"/>
    <property type="evidence" value="ECO:0007669"/>
    <property type="project" value="TreeGrafter"/>
</dbReference>
<dbReference type="eggNOG" id="KOG0190">
    <property type="taxonomic scope" value="Eukaryota"/>
</dbReference>
<dbReference type="EMBL" id="KZ155771">
    <property type="protein sequence ID" value="OUS49234.1"/>
    <property type="molecule type" value="Genomic_DNA"/>
</dbReference>
<dbReference type="InterPro" id="IPR036249">
    <property type="entry name" value="Thioredoxin-like_sf"/>
</dbReference>
<dbReference type="SUPFAM" id="SSF52833">
    <property type="entry name" value="Thioredoxin-like"/>
    <property type="match status" value="1"/>
</dbReference>
<dbReference type="Gene3D" id="3.40.30.10">
    <property type="entry name" value="Glutaredoxin"/>
    <property type="match status" value="1"/>
</dbReference>
<dbReference type="CDD" id="cd02961">
    <property type="entry name" value="PDI_a_family"/>
    <property type="match status" value="1"/>
</dbReference>
<keyword evidence="1" id="KW-0812">Transmembrane</keyword>
<dbReference type="InterPro" id="IPR051063">
    <property type="entry name" value="PDI"/>
</dbReference>
<name>A0A1Y5IM28_OSTTA</name>
<keyword evidence="1" id="KW-1133">Transmembrane helix</keyword>
<gene>
    <name evidence="3" type="ORF">BE221DRAFT_188486</name>
</gene>
<accession>A0A1Y5IM28</accession>
<reference evidence="3" key="1">
    <citation type="submission" date="2017-04" db="EMBL/GenBank/DDBJ databases">
        <title>Population genomics of picophytoplankton unveils novel chromosome hypervariability.</title>
        <authorList>
            <consortium name="DOE Joint Genome Institute"/>
            <person name="Blanc-Mathieu R."/>
            <person name="Krasovec M."/>
            <person name="Hebrard M."/>
            <person name="Yau S."/>
            <person name="Desgranges E."/>
            <person name="Martin J."/>
            <person name="Schackwitz W."/>
            <person name="Kuo A."/>
            <person name="Salin G."/>
            <person name="Donnadieu C."/>
            <person name="Desdevises Y."/>
            <person name="Sanchez-Ferandin S."/>
            <person name="Moreau H."/>
            <person name="Rivals E."/>
            <person name="Grigoriev I.V."/>
            <person name="Grimsley N."/>
            <person name="Eyre-Walker A."/>
            <person name="Piganeau G."/>
        </authorList>
    </citation>
    <scope>NUCLEOTIDE SEQUENCE [LARGE SCALE GENOMIC DNA]</scope>
    <source>
        <strain evidence="3">RCC 1115</strain>
    </source>
</reference>
<organism evidence="3">
    <name type="scientific">Ostreococcus tauri</name>
    <name type="common">Marine green alga</name>
    <dbReference type="NCBI Taxonomy" id="70448"/>
    <lineage>
        <taxon>Eukaryota</taxon>
        <taxon>Viridiplantae</taxon>
        <taxon>Chlorophyta</taxon>
        <taxon>Mamiellophyceae</taxon>
        <taxon>Mamiellales</taxon>
        <taxon>Bathycoccaceae</taxon>
        <taxon>Ostreococcus</taxon>
    </lineage>
</organism>
<sequence length="267" mass="29098">MGAGDDGARETRAMPRSRSRRWGARAVVTMVTLAVTVTMRAVSGARAASAVGEGSVAMRARDLEGYLAQAPMGATIGVKFYAPWCGHCKLMAPAWEEFAREGTEGGYVALSVDASGDEAKEVNAKFNIKGFPTLFFFSGGEVFEYSGARTAEAFRAFARGARDGARSRKYAVDSNTNKIVFHAPSVTYRLRELVRDVARDFTRVFSAKPAVCVSIFLFGLWLGMFSVVATFFLAGDYAAAKNWREFMHRNAEKIKASSKLEHDPKAA</sequence>
<evidence type="ECO:0000313" key="3">
    <source>
        <dbReference type="EMBL" id="OUS49234.1"/>
    </source>
</evidence>